<dbReference type="InterPro" id="IPR003661">
    <property type="entry name" value="HisK_dim/P_dom"/>
</dbReference>
<evidence type="ECO:0000256" key="1">
    <source>
        <dbReference type="ARBA" id="ARBA00000085"/>
    </source>
</evidence>
<evidence type="ECO:0000256" key="3">
    <source>
        <dbReference type="ARBA" id="ARBA00022553"/>
    </source>
</evidence>
<dbReference type="CDD" id="cd00082">
    <property type="entry name" value="HisKA"/>
    <property type="match status" value="1"/>
</dbReference>
<comment type="catalytic activity">
    <reaction evidence="1">
        <text>ATP + protein L-histidine = ADP + protein N-phospho-L-histidine.</text>
        <dbReference type="EC" id="2.7.13.3"/>
    </reaction>
</comment>
<keyword evidence="4" id="KW-0812">Transmembrane</keyword>
<feature type="transmembrane region" description="Helical" evidence="4">
    <location>
        <begin position="106"/>
        <end position="128"/>
    </location>
</feature>
<keyword evidence="3" id="KW-0597">Phosphoprotein</keyword>
<dbReference type="EMBL" id="EU219534">
    <property type="protein sequence ID" value="ABX56799.1"/>
    <property type="molecule type" value="Genomic_DNA"/>
</dbReference>
<dbReference type="PANTHER" id="PTHR43547">
    <property type="entry name" value="TWO-COMPONENT HISTIDINE KINASE"/>
    <property type="match status" value="1"/>
</dbReference>
<dbReference type="SMART" id="SM00388">
    <property type="entry name" value="HisKA"/>
    <property type="match status" value="1"/>
</dbReference>
<dbReference type="InterPro" id="IPR036097">
    <property type="entry name" value="HisK_dim/P_sf"/>
</dbReference>
<gene>
    <name evidence="6" type="primary">sch_039</name>
    <name evidence="6" type="ORF">pOU7519_88</name>
</gene>
<dbReference type="SUPFAM" id="SSF47384">
    <property type="entry name" value="Homodimeric domain of signal transducing histidine kinase"/>
    <property type="match status" value="1"/>
</dbReference>
<protein>
    <recommendedName>
        <fullName evidence="2">histidine kinase</fullName>
        <ecNumber evidence="2">2.7.13.3</ecNumber>
    </recommendedName>
</protein>
<accession>A9QNV9</accession>
<proteinExistence type="predicted"/>
<evidence type="ECO:0000259" key="5">
    <source>
        <dbReference type="SMART" id="SM00388"/>
    </source>
</evidence>
<dbReference type="AlphaFoldDB" id="A9QNV9"/>
<evidence type="ECO:0000256" key="4">
    <source>
        <dbReference type="SAM" id="Phobius"/>
    </source>
</evidence>
<dbReference type="Pfam" id="PF00512">
    <property type="entry name" value="HisKA"/>
    <property type="match status" value="1"/>
</dbReference>
<evidence type="ECO:0000256" key="2">
    <source>
        <dbReference type="ARBA" id="ARBA00012438"/>
    </source>
</evidence>
<feature type="domain" description="Signal transduction histidine kinase dimerisation/phosphoacceptor" evidence="5">
    <location>
        <begin position="144"/>
        <end position="209"/>
    </location>
</feature>
<dbReference type="EC" id="2.7.13.3" evidence="2"/>
<organism evidence="6">
    <name type="scientific">Salmonella enterica subsp. enterica serovar Choleraesuis</name>
    <dbReference type="NCBI Taxonomy" id="119912"/>
    <lineage>
        <taxon>Bacteria</taxon>
        <taxon>Pseudomonadati</taxon>
        <taxon>Pseudomonadota</taxon>
        <taxon>Gammaproteobacteria</taxon>
        <taxon>Enterobacterales</taxon>
        <taxon>Enterobacteriaceae</taxon>
        <taxon>Salmonella</taxon>
    </lineage>
</organism>
<keyword evidence="4" id="KW-0472">Membrane</keyword>
<dbReference type="PANTHER" id="PTHR43547:SF2">
    <property type="entry name" value="HYBRID SIGNAL TRANSDUCTION HISTIDINE KINASE C"/>
    <property type="match status" value="1"/>
</dbReference>
<evidence type="ECO:0000313" key="6">
    <source>
        <dbReference type="EMBL" id="ABX56799.1"/>
    </source>
</evidence>
<dbReference type="GO" id="GO:0000155">
    <property type="term" value="F:phosphorelay sensor kinase activity"/>
    <property type="evidence" value="ECO:0007669"/>
    <property type="project" value="InterPro"/>
</dbReference>
<name>A9QNV9_SALET</name>
<geneLocation type="plasmid" evidence="6">
    <name>pOU7519</name>
</geneLocation>
<reference evidence="6" key="1">
    <citation type="submission" date="2007-10" db="EMBL/GenBank/DDBJ databases">
        <authorList>
            <person name="Fu Y.-M."/>
            <person name="Chu C.-S."/>
            <person name="Chen C.-L."/>
            <person name="Chiu C.-H."/>
        </authorList>
    </citation>
    <scope>NUCLEOTIDE SEQUENCE</scope>
    <source>
        <strain evidence="6">OU7519</strain>
        <plasmid evidence="6">pOU7519</plasmid>
    </source>
</reference>
<sequence>MPNTIDDVRLKFDILYSRLNVIYVKSEATAPLYKQQGYEETIDSINKKLEDIDGLLSHNHPDYKKISTIIADIKPLTKTVTNLADMAEIAQRNDALKDFRSKRQQLWTLLFITGGLISLLLFVLFIYISKINRLLLSERAAFASKNAFLGMVGHELRTSLQAIVSIIDVVTNNLSGGIKSGQIERLETAVSKMERQLNDLAEFAKIDNGSVEIKNTYNSLQAIVTNAVQDCIAIYEKKDVTVKIKNNNDPEVV</sequence>
<keyword evidence="6" id="KW-0614">Plasmid</keyword>
<dbReference type="Gene3D" id="1.10.287.130">
    <property type="match status" value="1"/>
</dbReference>
<keyword evidence="4" id="KW-1133">Transmembrane helix</keyword>